<evidence type="ECO:0000256" key="2">
    <source>
        <dbReference type="ARBA" id="ARBA00023125"/>
    </source>
</evidence>
<dbReference type="InterPro" id="IPR036388">
    <property type="entry name" value="WH-like_DNA-bd_sf"/>
</dbReference>
<evidence type="ECO:0000256" key="3">
    <source>
        <dbReference type="ARBA" id="ARBA00023163"/>
    </source>
</evidence>
<dbReference type="SMART" id="SM00100">
    <property type="entry name" value="cNMP"/>
    <property type="match status" value="1"/>
</dbReference>
<keyword evidence="1" id="KW-0805">Transcription regulation</keyword>
<dbReference type="Gene3D" id="1.10.10.10">
    <property type="entry name" value="Winged helix-like DNA-binding domain superfamily/Winged helix DNA-binding domain"/>
    <property type="match status" value="1"/>
</dbReference>
<name>A0A6I6FAC5_9CLOT</name>
<dbReference type="InterPro" id="IPR000595">
    <property type="entry name" value="cNMP-bd_dom"/>
</dbReference>
<dbReference type="InterPro" id="IPR036390">
    <property type="entry name" value="WH_DNA-bd_sf"/>
</dbReference>
<dbReference type="SUPFAM" id="SSF51206">
    <property type="entry name" value="cAMP-binding domain-like"/>
    <property type="match status" value="1"/>
</dbReference>
<dbReference type="CDD" id="cd00038">
    <property type="entry name" value="CAP_ED"/>
    <property type="match status" value="1"/>
</dbReference>
<dbReference type="SMART" id="SM00419">
    <property type="entry name" value="HTH_CRP"/>
    <property type="match status" value="1"/>
</dbReference>
<evidence type="ECO:0000256" key="1">
    <source>
        <dbReference type="ARBA" id="ARBA00023015"/>
    </source>
</evidence>
<organism evidence="6 7">
    <name type="scientific">Clostridium bovifaecis</name>
    <dbReference type="NCBI Taxonomy" id="2184719"/>
    <lineage>
        <taxon>Bacteria</taxon>
        <taxon>Bacillati</taxon>
        <taxon>Bacillota</taxon>
        <taxon>Clostridia</taxon>
        <taxon>Eubacteriales</taxon>
        <taxon>Clostridiaceae</taxon>
        <taxon>Clostridium</taxon>
    </lineage>
</organism>
<evidence type="ECO:0000313" key="7">
    <source>
        <dbReference type="Proteomes" id="UP000422764"/>
    </source>
</evidence>
<keyword evidence="2" id="KW-0238">DNA-binding</keyword>
<dbReference type="PROSITE" id="PS50042">
    <property type="entry name" value="CNMP_BINDING_3"/>
    <property type="match status" value="1"/>
</dbReference>
<dbReference type="Pfam" id="PF13545">
    <property type="entry name" value="HTH_Crp_2"/>
    <property type="match status" value="1"/>
</dbReference>
<dbReference type="InterPro" id="IPR050397">
    <property type="entry name" value="Env_Response_Regulators"/>
</dbReference>
<evidence type="ECO:0000259" key="4">
    <source>
        <dbReference type="PROSITE" id="PS50042"/>
    </source>
</evidence>
<reference evidence="6 7" key="1">
    <citation type="submission" date="2019-12" db="EMBL/GenBank/DDBJ databases">
        <title>Genome sequenceing of Clostridium bovifaecis.</title>
        <authorList>
            <person name="Yao Y."/>
        </authorList>
    </citation>
    <scope>NUCLEOTIDE SEQUENCE [LARGE SCALE GENOMIC DNA]</scope>
    <source>
        <strain evidence="6 7">BXX</strain>
    </source>
</reference>
<dbReference type="InterPro" id="IPR018490">
    <property type="entry name" value="cNMP-bd_dom_sf"/>
</dbReference>
<keyword evidence="7" id="KW-1185">Reference proteome</keyword>
<dbReference type="PANTHER" id="PTHR24567">
    <property type="entry name" value="CRP FAMILY TRANSCRIPTIONAL REGULATORY PROTEIN"/>
    <property type="match status" value="1"/>
</dbReference>
<accession>A0A6I6FAC5</accession>
<feature type="domain" description="HTH crp-type" evidence="5">
    <location>
        <begin position="155"/>
        <end position="229"/>
    </location>
</feature>
<keyword evidence="3" id="KW-0804">Transcription</keyword>
<feature type="domain" description="Cyclic nucleotide-binding" evidence="4">
    <location>
        <begin position="20"/>
        <end position="141"/>
    </location>
</feature>
<dbReference type="PANTHER" id="PTHR24567:SF28">
    <property type="entry name" value="LISTERIOLYSIN REGULATORY PROTEIN"/>
    <property type="match status" value="1"/>
</dbReference>
<dbReference type="CDD" id="cd00092">
    <property type="entry name" value="HTH_CRP"/>
    <property type="match status" value="1"/>
</dbReference>
<dbReference type="Gene3D" id="2.60.120.10">
    <property type="entry name" value="Jelly Rolls"/>
    <property type="match status" value="1"/>
</dbReference>
<dbReference type="PRINTS" id="PR00034">
    <property type="entry name" value="HTHCRP"/>
</dbReference>
<dbReference type="InterPro" id="IPR014710">
    <property type="entry name" value="RmlC-like_jellyroll"/>
</dbReference>
<dbReference type="EMBL" id="CP046522">
    <property type="protein sequence ID" value="QGU94685.1"/>
    <property type="molecule type" value="Genomic_DNA"/>
</dbReference>
<dbReference type="GO" id="GO:0003677">
    <property type="term" value="F:DNA binding"/>
    <property type="evidence" value="ECO:0007669"/>
    <property type="project" value="UniProtKB-KW"/>
</dbReference>
<dbReference type="Pfam" id="PF00027">
    <property type="entry name" value="cNMP_binding"/>
    <property type="match status" value="1"/>
</dbReference>
<dbReference type="Proteomes" id="UP000422764">
    <property type="component" value="Chromosome"/>
</dbReference>
<dbReference type="GO" id="GO:0003700">
    <property type="term" value="F:DNA-binding transcription factor activity"/>
    <property type="evidence" value="ECO:0007669"/>
    <property type="project" value="TreeGrafter"/>
</dbReference>
<dbReference type="SUPFAM" id="SSF46785">
    <property type="entry name" value="Winged helix' DNA-binding domain"/>
    <property type="match status" value="1"/>
</dbReference>
<proteinExistence type="predicted"/>
<dbReference type="PROSITE" id="PS51063">
    <property type="entry name" value="HTH_CRP_2"/>
    <property type="match status" value="1"/>
</dbReference>
<dbReference type="InterPro" id="IPR012318">
    <property type="entry name" value="HTH_CRP"/>
</dbReference>
<protein>
    <submittedName>
        <fullName evidence="6">Cyclic nucleotide-binding domain-containing protein</fullName>
    </submittedName>
</protein>
<dbReference type="AlphaFoldDB" id="A0A6I6FAC5"/>
<gene>
    <name evidence="6" type="ORF">GOM49_05800</name>
</gene>
<dbReference type="GO" id="GO:0005829">
    <property type="term" value="C:cytosol"/>
    <property type="evidence" value="ECO:0007669"/>
    <property type="project" value="TreeGrafter"/>
</dbReference>
<evidence type="ECO:0000259" key="5">
    <source>
        <dbReference type="PROSITE" id="PS51063"/>
    </source>
</evidence>
<evidence type="ECO:0000313" key="6">
    <source>
        <dbReference type="EMBL" id="QGU94685.1"/>
    </source>
</evidence>
<sequence>MQECSCGRCSHNLCARKVPIFSALSEEELRKIVDMTGHKNYKKGEVLCNEGEVSDTLLIINEGQVKLSKMTKDGKEQIVHILSSGDFFGELNLFSENETYNFDAYAISDVKICTLTKSDMNEIIMNNPRISLKILKEITRRLAETENLAQNLATNDAEVRIAYMLIEFSEKYGVKSQEGVKIKLPVNREEMANYCGVTRETISRKLKRFEEVKLIELIGNKMLIIKDEEALREYRVNV</sequence>